<feature type="region of interest" description="Disordered" evidence="1">
    <location>
        <begin position="288"/>
        <end position="307"/>
    </location>
</feature>
<accession>A0A0G4EDZ2</accession>
<feature type="transmembrane region" description="Helical" evidence="2">
    <location>
        <begin position="319"/>
        <end position="339"/>
    </location>
</feature>
<feature type="region of interest" description="Disordered" evidence="1">
    <location>
        <begin position="496"/>
        <end position="515"/>
    </location>
</feature>
<feature type="transmembrane region" description="Helical" evidence="2">
    <location>
        <begin position="130"/>
        <end position="148"/>
    </location>
</feature>
<dbReference type="Proteomes" id="UP000041254">
    <property type="component" value="Unassembled WGS sequence"/>
</dbReference>
<feature type="transmembrane region" description="Helical" evidence="2">
    <location>
        <begin position="259"/>
        <end position="281"/>
    </location>
</feature>
<feature type="transmembrane region" description="Helical" evidence="2">
    <location>
        <begin position="104"/>
        <end position="123"/>
    </location>
</feature>
<feature type="region of interest" description="Disordered" evidence="1">
    <location>
        <begin position="184"/>
        <end position="213"/>
    </location>
</feature>
<evidence type="ECO:0000256" key="1">
    <source>
        <dbReference type="SAM" id="MobiDB-lite"/>
    </source>
</evidence>
<dbReference type="EMBL" id="CDMY01000189">
    <property type="protein sequence ID" value="CEL93780.1"/>
    <property type="molecule type" value="Genomic_DNA"/>
</dbReference>
<feature type="transmembrane region" description="Helical" evidence="2">
    <location>
        <begin position="44"/>
        <end position="63"/>
    </location>
</feature>
<feature type="transmembrane region" description="Helical" evidence="2">
    <location>
        <begin position="16"/>
        <end position="38"/>
    </location>
</feature>
<feature type="transmembrane region" description="Helical" evidence="2">
    <location>
        <begin position="351"/>
        <end position="371"/>
    </location>
</feature>
<name>A0A0G4EDZ2_VITBC</name>
<evidence type="ECO:0000256" key="2">
    <source>
        <dbReference type="SAM" id="Phobius"/>
    </source>
</evidence>
<protein>
    <submittedName>
        <fullName evidence="3">Uncharacterized protein</fullName>
    </submittedName>
</protein>
<feature type="transmembrane region" description="Helical" evidence="2">
    <location>
        <begin position="160"/>
        <end position="181"/>
    </location>
</feature>
<organism evidence="3 4">
    <name type="scientific">Vitrella brassicaformis (strain CCMP3155)</name>
    <dbReference type="NCBI Taxonomy" id="1169540"/>
    <lineage>
        <taxon>Eukaryota</taxon>
        <taxon>Sar</taxon>
        <taxon>Alveolata</taxon>
        <taxon>Colpodellida</taxon>
        <taxon>Vitrellaceae</taxon>
        <taxon>Vitrella</taxon>
    </lineage>
</organism>
<keyword evidence="2" id="KW-0812">Transmembrane</keyword>
<gene>
    <name evidence="3" type="ORF">Vbra_7117</name>
</gene>
<reference evidence="3 4" key="1">
    <citation type="submission" date="2014-11" db="EMBL/GenBank/DDBJ databases">
        <authorList>
            <person name="Zhu J."/>
            <person name="Qi W."/>
            <person name="Song R."/>
        </authorList>
    </citation>
    <scope>NUCLEOTIDE SEQUENCE [LARGE SCALE GENOMIC DNA]</scope>
</reference>
<evidence type="ECO:0000313" key="4">
    <source>
        <dbReference type="Proteomes" id="UP000041254"/>
    </source>
</evidence>
<feature type="transmembrane region" description="Helical" evidence="2">
    <location>
        <begin position="70"/>
        <end position="92"/>
    </location>
</feature>
<evidence type="ECO:0000313" key="3">
    <source>
        <dbReference type="EMBL" id="CEL93780.1"/>
    </source>
</evidence>
<keyword evidence="4" id="KW-1185">Reference proteome</keyword>
<proteinExistence type="predicted"/>
<sequence>MNVKRAVSAGARVSDACYFLCIIAGEVIACAFFVVLAKQLFLDAYFTFPSFLHALLSAPLLLLSSLSKNGLLIGGLGALKHLSHSAALAGFYTSFLQSLSYNTASQATAALYLTSAVLFALRYSDTRRPLLCLFIVCVSLIDTTGLTMATDSPPFREVQWVGSGWLVLSVVFLLLTTIHGLSGSRRKRVKGGSGNVTLSPPTGGSGNGGVKRGEEGDGGIMPIPFELGDVLWAVVFSLGCDEWRPWVAKSIWEYRMTGIALLGILGCSLALIADSLLAELITKRRFYSSSSSSPSPTPPSWMSLFQSGGPPLREEDQPLLFLLMGAMKLMAIALVDYLLLGGVGSRAAGGWPAFVTACMCAAALLVVAIGLDGPVLETSTYAPRYFEDALFLPHHPGGRMAAAGGASRQLLPFGGSTWSAGGNVNALSIAPRKLDLITYACVAVLLIFGAAGRLSIHCCPAIWSRDWSPPAPSLTSPPFRDNACLLEGDIRLLLAPQRPPDGDSAAATSNRTGSDADVDRRYSLFRSEEAMVAIVLGGGLEEGGWVLSHVPAPPRHQVYAYRRDEQAGSSALPYLGGEASRYGAWAKFVAEHYECLPEWVLLMQGHRYIGSKDLSVYVDDLSWLPSVSEGDAARLTVWSLTDKDAHAKHASASWLRNHHPEVLHASRYIFPSSEPLPSSLTWLPSPNLAVHRSQLRKRSQRFWKGLLHWLVATRIDDEWPLEAGVGEDGLSTKERVVEVTLPRILQTSVAEMGKAWGQARG</sequence>
<dbReference type="AlphaFoldDB" id="A0A0G4EDZ2"/>
<dbReference type="InParanoid" id="A0A0G4EDZ2"/>
<dbReference type="VEuPathDB" id="CryptoDB:Vbra_7117"/>
<keyword evidence="2" id="KW-0472">Membrane</keyword>
<keyword evidence="2" id="KW-1133">Transmembrane helix</keyword>